<feature type="region of interest" description="Disordered" evidence="1">
    <location>
        <begin position="487"/>
        <end position="509"/>
    </location>
</feature>
<dbReference type="InterPro" id="IPR003598">
    <property type="entry name" value="Ig_sub2"/>
</dbReference>
<evidence type="ECO:0000313" key="3">
    <source>
        <dbReference type="Ensembl" id="ENSCCEP00000026673.1"/>
    </source>
</evidence>
<protein>
    <recommendedName>
        <fullName evidence="2">Ig-like domain-containing protein</fullName>
    </recommendedName>
</protein>
<sequence length="626" mass="68191">MTTKAPTFTQPLQSVVALEGSAATFEAHISGFPVPEVNWYRDGQVLSAATLPGVQISFSDGRARLVIPTVTEANSGRYTVQATNGSGQATSTAELLVTAGTAPPNFSQRLQSMTARQGSQVRLDVRVTGIPTPVVKFYRDGVEIKSSPDFKILQEGDLYSLIIAEAYPEDSGTYSVNATNSVGRATSTAELLIQGEEEAVPAKKTKTIVSTAQISQTRQARIEKKTETHFDARSLTSVEMVIEGAATQQLPHKAPPRMPPRPTSKSPTPTTAAKAQMARQQSPSPVRQSPSPVRHVRAPTPSPVRSVSPAGRISTSPIRPVKSPSPIRKPHVVTTAGADVLPPWKQEGYAATMESQMKETRVSTSTTQVTEERWEGRYGVQEQVTVTGATAGDMAAAAREVKSGFGKSIEKDSEKTAAVATVVAAVDQAMVREPAPSVVEQTSKKTAMTAVHVQPVHEQMKKEAMVVVTSDKATKQTVISRTREGIVTSQEQRHISPEKVRKEPEKAPVPTVTIATDKAKEQERVTRAREEISTRHEQVHIAHEQIRREDMKPSVPKVVISTDKPKAPVIISKSKERIATKQEQVSITREKVNSTVITIFGFYPFFFTNLLFSSKSTNYTFPLYFF</sequence>
<accession>A0A8C0VUY1</accession>
<dbReference type="SUPFAM" id="SSF48726">
    <property type="entry name" value="Immunoglobulin"/>
    <property type="match status" value="2"/>
</dbReference>
<dbReference type="PANTHER" id="PTHR47633">
    <property type="entry name" value="IMMUNOGLOBULIN"/>
    <property type="match status" value="1"/>
</dbReference>
<feature type="compositionally biased region" description="Basic and acidic residues" evidence="1">
    <location>
        <begin position="491"/>
        <end position="506"/>
    </location>
</feature>
<dbReference type="AlphaFoldDB" id="A0A8C0VUY1"/>
<dbReference type="SMART" id="SM00408">
    <property type="entry name" value="IGc2"/>
    <property type="match status" value="2"/>
</dbReference>
<dbReference type="InterPro" id="IPR013098">
    <property type="entry name" value="Ig_I-set"/>
</dbReference>
<dbReference type="Ensembl" id="ENSCCET00000039611.1">
    <property type="protein sequence ID" value="ENSCCEP00000026673.1"/>
    <property type="gene ID" value="ENSCCEG00000023391.1"/>
</dbReference>
<dbReference type="InterPro" id="IPR015129">
    <property type="entry name" value="Titin_Z_rpt"/>
</dbReference>
<feature type="compositionally biased region" description="Low complexity" evidence="1">
    <location>
        <begin position="263"/>
        <end position="293"/>
    </location>
</feature>
<dbReference type="FunFam" id="2.60.40.10:FF:000629">
    <property type="entry name" value="Titin b"/>
    <property type="match status" value="1"/>
</dbReference>
<dbReference type="InterPro" id="IPR013783">
    <property type="entry name" value="Ig-like_fold"/>
</dbReference>
<dbReference type="Pfam" id="PF07679">
    <property type="entry name" value="I-set"/>
    <property type="match status" value="2"/>
</dbReference>
<dbReference type="Pfam" id="PF09042">
    <property type="entry name" value="Titin_Z"/>
    <property type="match status" value="1"/>
</dbReference>
<reference evidence="3" key="2">
    <citation type="submission" date="2025-09" db="UniProtKB">
        <authorList>
            <consortium name="Ensembl"/>
        </authorList>
    </citation>
    <scope>IDENTIFICATION</scope>
</reference>
<dbReference type="InterPro" id="IPR003599">
    <property type="entry name" value="Ig_sub"/>
</dbReference>
<proteinExistence type="predicted"/>
<dbReference type="Proteomes" id="UP000694410">
    <property type="component" value="Unplaced"/>
</dbReference>
<dbReference type="PROSITE" id="PS50835">
    <property type="entry name" value="IG_LIKE"/>
    <property type="match status" value="2"/>
</dbReference>
<feature type="region of interest" description="Disordered" evidence="1">
    <location>
        <begin position="246"/>
        <end position="329"/>
    </location>
</feature>
<organism evidence="3 4">
    <name type="scientific">Cyanistes caeruleus</name>
    <name type="common">Eurasian blue tit</name>
    <name type="synonym">Parus caeruleus</name>
    <dbReference type="NCBI Taxonomy" id="156563"/>
    <lineage>
        <taxon>Eukaryota</taxon>
        <taxon>Metazoa</taxon>
        <taxon>Chordata</taxon>
        <taxon>Craniata</taxon>
        <taxon>Vertebrata</taxon>
        <taxon>Euteleostomi</taxon>
        <taxon>Archelosauria</taxon>
        <taxon>Archosauria</taxon>
        <taxon>Dinosauria</taxon>
        <taxon>Saurischia</taxon>
        <taxon>Theropoda</taxon>
        <taxon>Coelurosauria</taxon>
        <taxon>Aves</taxon>
        <taxon>Neognathae</taxon>
        <taxon>Neoaves</taxon>
        <taxon>Telluraves</taxon>
        <taxon>Australaves</taxon>
        <taxon>Passeriformes</taxon>
        <taxon>Paridae</taxon>
        <taxon>Cyanistes</taxon>
    </lineage>
</organism>
<reference evidence="3" key="1">
    <citation type="submission" date="2025-08" db="UniProtKB">
        <authorList>
            <consortium name="Ensembl"/>
        </authorList>
    </citation>
    <scope>IDENTIFICATION</scope>
</reference>
<evidence type="ECO:0000259" key="2">
    <source>
        <dbReference type="PROSITE" id="PS50835"/>
    </source>
</evidence>
<dbReference type="PANTHER" id="PTHR47633:SF4">
    <property type="entry name" value="MYOPALLADIN ISOFORM X1"/>
    <property type="match status" value="1"/>
</dbReference>
<dbReference type="InterPro" id="IPR036179">
    <property type="entry name" value="Ig-like_dom_sf"/>
</dbReference>
<dbReference type="Gene3D" id="2.60.40.10">
    <property type="entry name" value="Immunoglobulins"/>
    <property type="match status" value="2"/>
</dbReference>
<name>A0A8C0VUY1_CYACU</name>
<dbReference type="SMART" id="SM00409">
    <property type="entry name" value="IG"/>
    <property type="match status" value="2"/>
</dbReference>
<dbReference type="InterPro" id="IPR007110">
    <property type="entry name" value="Ig-like_dom"/>
</dbReference>
<evidence type="ECO:0000256" key="1">
    <source>
        <dbReference type="SAM" id="MobiDB-lite"/>
    </source>
</evidence>
<dbReference type="FunFam" id="2.60.40.10:FF:000476">
    <property type="entry name" value="titin isoform X1"/>
    <property type="match status" value="1"/>
</dbReference>
<keyword evidence="4" id="KW-1185">Reference proteome</keyword>
<evidence type="ECO:0000313" key="4">
    <source>
        <dbReference type="Proteomes" id="UP000694410"/>
    </source>
</evidence>
<feature type="domain" description="Ig-like" evidence="2">
    <location>
        <begin position="104"/>
        <end position="192"/>
    </location>
</feature>
<feature type="domain" description="Ig-like" evidence="2">
    <location>
        <begin position="6"/>
        <end position="98"/>
    </location>
</feature>